<organism evidence="2 3">
    <name type="scientific">Caballeronia udeis</name>
    <dbReference type="NCBI Taxonomy" id="1232866"/>
    <lineage>
        <taxon>Bacteria</taxon>
        <taxon>Pseudomonadati</taxon>
        <taxon>Pseudomonadota</taxon>
        <taxon>Betaproteobacteria</taxon>
        <taxon>Burkholderiales</taxon>
        <taxon>Burkholderiaceae</taxon>
        <taxon>Caballeronia</taxon>
    </lineage>
</organism>
<name>A0ABW8MKL6_9BURK</name>
<evidence type="ECO:0000313" key="3">
    <source>
        <dbReference type="Proteomes" id="UP001620514"/>
    </source>
</evidence>
<accession>A0ABW8MKL6</accession>
<sequence>MTVPYPREVAEMVTIFATFKPKTGLYQEALFVLRDVLEPTRAEPGCLRFDLFAGEDGPTTLHLYEIFVNAAAIDEHRRTQHYQIYRASIEPLLEVPPHAIRTVALDVVVGHVEKPGTV</sequence>
<dbReference type="InterPro" id="IPR011008">
    <property type="entry name" value="Dimeric_a/b-barrel"/>
</dbReference>
<reference evidence="2 3" key="1">
    <citation type="submission" date="2024-11" db="EMBL/GenBank/DDBJ databases">
        <title>Using genomics to understand microbial adaptation to soil warming.</title>
        <authorList>
            <person name="Deangelis K.M. PhD."/>
        </authorList>
    </citation>
    <scope>NUCLEOTIDE SEQUENCE [LARGE SCALE GENOMIC DNA]</scope>
    <source>
        <strain evidence="2 3">GAS97</strain>
    </source>
</reference>
<evidence type="ECO:0000313" key="2">
    <source>
        <dbReference type="EMBL" id="MFK4444229.1"/>
    </source>
</evidence>
<evidence type="ECO:0000259" key="1">
    <source>
        <dbReference type="PROSITE" id="PS51725"/>
    </source>
</evidence>
<dbReference type="SUPFAM" id="SSF54909">
    <property type="entry name" value="Dimeric alpha+beta barrel"/>
    <property type="match status" value="1"/>
</dbReference>
<dbReference type="RefSeq" id="WP_404609271.1">
    <property type="nucleotide sequence ID" value="NZ_JBIYDN010000013.1"/>
</dbReference>
<dbReference type="Proteomes" id="UP001620514">
    <property type="component" value="Unassembled WGS sequence"/>
</dbReference>
<dbReference type="InterPro" id="IPR050744">
    <property type="entry name" value="AI-2_Isomerase_LsrG"/>
</dbReference>
<dbReference type="EMBL" id="JBIYDN010000013">
    <property type="protein sequence ID" value="MFK4444229.1"/>
    <property type="molecule type" value="Genomic_DNA"/>
</dbReference>
<gene>
    <name evidence="2" type="ORF">ABH943_004251</name>
</gene>
<keyword evidence="2" id="KW-0503">Monooxygenase</keyword>
<feature type="domain" description="ABM" evidence="1">
    <location>
        <begin position="13"/>
        <end position="103"/>
    </location>
</feature>
<dbReference type="GO" id="GO:0004497">
    <property type="term" value="F:monooxygenase activity"/>
    <property type="evidence" value="ECO:0007669"/>
    <property type="project" value="UniProtKB-KW"/>
</dbReference>
<dbReference type="PANTHER" id="PTHR33336:SF3">
    <property type="entry name" value="ABM DOMAIN-CONTAINING PROTEIN"/>
    <property type="match status" value="1"/>
</dbReference>
<dbReference type="PROSITE" id="PS51725">
    <property type="entry name" value="ABM"/>
    <property type="match status" value="1"/>
</dbReference>
<comment type="caution">
    <text evidence="2">The sequence shown here is derived from an EMBL/GenBank/DDBJ whole genome shotgun (WGS) entry which is preliminary data.</text>
</comment>
<keyword evidence="2" id="KW-0560">Oxidoreductase</keyword>
<dbReference type="PANTHER" id="PTHR33336">
    <property type="entry name" value="QUINOL MONOOXYGENASE YGIN-RELATED"/>
    <property type="match status" value="1"/>
</dbReference>
<proteinExistence type="predicted"/>
<keyword evidence="3" id="KW-1185">Reference proteome</keyword>
<dbReference type="Pfam" id="PF03992">
    <property type="entry name" value="ABM"/>
    <property type="match status" value="1"/>
</dbReference>
<dbReference type="Gene3D" id="3.30.70.100">
    <property type="match status" value="1"/>
</dbReference>
<dbReference type="InterPro" id="IPR007138">
    <property type="entry name" value="ABM_dom"/>
</dbReference>
<protein>
    <submittedName>
        <fullName evidence="2">Quinol monooxygenase YgiN</fullName>
    </submittedName>
</protein>